<keyword evidence="1" id="KW-0812">Transmembrane</keyword>
<gene>
    <name evidence="2" type="ORF">LCGC14_2202680</name>
</gene>
<keyword evidence="1" id="KW-0472">Membrane</keyword>
<evidence type="ECO:0000256" key="1">
    <source>
        <dbReference type="SAM" id="Phobius"/>
    </source>
</evidence>
<feature type="transmembrane region" description="Helical" evidence="1">
    <location>
        <begin position="34"/>
        <end position="53"/>
    </location>
</feature>
<keyword evidence="1" id="KW-1133">Transmembrane helix</keyword>
<comment type="caution">
    <text evidence="2">The sequence shown here is derived from an EMBL/GenBank/DDBJ whole genome shotgun (WGS) entry which is preliminary data.</text>
</comment>
<reference evidence="2" key="1">
    <citation type="journal article" date="2015" name="Nature">
        <title>Complex archaea that bridge the gap between prokaryotes and eukaryotes.</title>
        <authorList>
            <person name="Spang A."/>
            <person name="Saw J.H."/>
            <person name="Jorgensen S.L."/>
            <person name="Zaremba-Niedzwiedzka K."/>
            <person name="Martijn J."/>
            <person name="Lind A.E."/>
            <person name="van Eijk R."/>
            <person name="Schleper C."/>
            <person name="Guy L."/>
            <person name="Ettema T.J."/>
        </authorList>
    </citation>
    <scope>NUCLEOTIDE SEQUENCE</scope>
</reference>
<name>A0A0F9E3J7_9ZZZZ</name>
<proteinExistence type="predicted"/>
<dbReference type="AlphaFoldDB" id="A0A0F9E3J7"/>
<dbReference type="EMBL" id="LAZR01029060">
    <property type="protein sequence ID" value="KKL60701.1"/>
    <property type="molecule type" value="Genomic_DNA"/>
</dbReference>
<accession>A0A0F9E3J7</accession>
<evidence type="ECO:0000313" key="2">
    <source>
        <dbReference type="EMBL" id="KKL60701.1"/>
    </source>
</evidence>
<organism evidence="2">
    <name type="scientific">marine sediment metagenome</name>
    <dbReference type="NCBI Taxonomy" id="412755"/>
    <lineage>
        <taxon>unclassified sequences</taxon>
        <taxon>metagenomes</taxon>
        <taxon>ecological metagenomes</taxon>
    </lineage>
</organism>
<protein>
    <submittedName>
        <fullName evidence="2">Uncharacterized protein</fullName>
    </submittedName>
</protein>
<sequence>MKVTRIRILACLSNIAIAFGLANLIVTIQNPAEVLLMCLIGGTGLGIGTLWLLGKE</sequence>
<feature type="transmembrane region" description="Helical" evidence="1">
    <location>
        <begin position="7"/>
        <end position="28"/>
    </location>
</feature>